<dbReference type="PANTHER" id="PTHR30273:SF2">
    <property type="entry name" value="PROTEIN FECR"/>
    <property type="match status" value="1"/>
</dbReference>
<protein>
    <submittedName>
        <fullName evidence="3">Possible anti-sigma factor</fullName>
    </submittedName>
</protein>
<dbReference type="Gene3D" id="2.60.120.1440">
    <property type="match status" value="1"/>
</dbReference>
<keyword evidence="1" id="KW-1133">Transmembrane helix</keyword>
<accession>W4PAB8</accession>
<dbReference type="GO" id="GO:0016989">
    <property type="term" value="F:sigma factor antagonist activity"/>
    <property type="evidence" value="ECO:0007669"/>
    <property type="project" value="TreeGrafter"/>
</dbReference>
<feature type="transmembrane region" description="Helical" evidence="1">
    <location>
        <begin position="61"/>
        <end position="81"/>
    </location>
</feature>
<dbReference type="InterPro" id="IPR006860">
    <property type="entry name" value="FecR"/>
</dbReference>
<evidence type="ECO:0000256" key="1">
    <source>
        <dbReference type="SAM" id="Phobius"/>
    </source>
</evidence>
<dbReference type="Proteomes" id="UP000018861">
    <property type="component" value="Unassembled WGS sequence"/>
</dbReference>
<name>W4PAB8_9BACE</name>
<proteinExistence type="predicted"/>
<evidence type="ECO:0000259" key="2">
    <source>
        <dbReference type="Pfam" id="PF04773"/>
    </source>
</evidence>
<comment type="caution">
    <text evidence="3">The sequence shown here is derived from an EMBL/GenBank/DDBJ whole genome shotgun (WGS) entry which is preliminary data.</text>
</comment>
<dbReference type="Pfam" id="PF04773">
    <property type="entry name" value="FecR"/>
    <property type="match status" value="1"/>
</dbReference>
<feature type="domain" description="FecR protein" evidence="2">
    <location>
        <begin position="88"/>
        <end position="175"/>
    </location>
</feature>
<sequence>MLNEMKDWKEILEKYLEEGKLPLIDSVFTRKVEVGETLKKLRQESRLTQTEKKNRLFRKNMLYWSAAAMFAILLGIGAYFLSEEKQSTGTMMVECELPDGSRVQMMENSMLSFNRIGWLWNRSLHLTGKAFFSVIPGKTFVVRTQAGNVSVLGTKFWIDQKEYEITVSCKEGCVKLETPVGVTALAAGESVHCDEKEMGVVEKEIKLRKILGYENDPLINVVADIEEIFHIKVIGREKCEGLFYSGLIYTRNLDETLKRVFGSLGISYEIRGKEVVLL</sequence>
<evidence type="ECO:0000313" key="4">
    <source>
        <dbReference type="Proteomes" id="UP000018861"/>
    </source>
</evidence>
<dbReference type="AlphaFoldDB" id="W4PAB8"/>
<dbReference type="EMBL" id="BAIQ01000027">
    <property type="protein sequence ID" value="GAE16099.1"/>
    <property type="molecule type" value="Genomic_DNA"/>
</dbReference>
<reference evidence="3 4" key="1">
    <citation type="journal article" date="2014" name="Genome Announc.">
        <title>Draft Genome Sequences of Three Strains of Bacteroides pyogenes Isolated from a Cat and Swine.</title>
        <authorList>
            <person name="Sakamoto M."/>
            <person name="Oshima K."/>
            <person name="Suda W."/>
            <person name="Kitamura K."/>
            <person name="Iida T."/>
            <person name="Hattori M."/>
            <person name="Ohkuma M."/>
        </authorList>
    </citation>
    <scope>NUCLEOTIDE SEQUENCE [LARGE SCALE GENOMIC DNA]</scope>
    <source>
        <strain evidence="3 4">JCM 6292</strain>
    </source>
</reference>
<evidence type="ECO:0000313" key="3">
    <source>
        <dbReference type="EMBL" id="GAE16099.1"/>
    </source>
</evidence>
<dbReference type="InterPro" id="IPR012373">
    <property type="entry name" value="Ferrdict_sens_TM"/>
</dbReference>
<keyword evidence="1" id="KW-0812">Transmembrane</keyword>
<organism evidence="3 4">
    <name type="scientific">Bacteroides pyogenes JCM 6292</name>
    <dbReference type="NCBI Taxonomy" id="1235809"/>
    <lineage>
        <taxon>Bacteria</taxon>
        <taxon>Pseudomonadati</taxon>
        <taxon>Bacteroidota</taxon>
        <taxon>Bacteroidia</taxon>
        <taxon>Bacteroidales</taxon>
        <taxon>Bacteroidaceae</taxon>
        <taxon>Bacteroides</taxon>
    </lineage>
</organism>
<dbReference type="PANTHER" id="PTHR30273">
    <property type="entry name" value="PERIPLASMIC SIGNAL SENSOR AND SIGMA FACTOR ACTIVATOR FECR-RELATED"/>
    <property type="match status" value="1"/>
</dbReference>
<keyword evidence="1" id="KW-0472">Membrane</keyword>
<gene>
    <name evidence="3" type="ORF">JCM6292_2485</name>
</gene>